<dbReference type="RefSeq" id="WP_135594348.1">
    <property type="nucleotide sequence ID" value="NZ_RQEZ01000116.1"/>
</dbReference>
<accession>A0A5F1YP46</accession>
<reference evidence="2" key="1">
    <citation type="journal article" date="2019" name="PLoS Negl. Trop. Dis.">
        <title>Revisiting the worldwide diversity of Leptospira species in the environment.</title>
        <authorList>
            <person name="Vincent A.T."/>
            <person name="Schiettekatte O."/>
            <person name="Bourhy P."/>
            <person name="Veyrier F.J."/>
            <person name="Picardeau M."/>
        </authorList>
    </citation>
    <scope>NUCLEOTIDE SEQUENCE [LARGE SCALE GENOMIC DNA]</scope>
    <source>
        <strain evidence="2">201800299</strain>
    </source>
</reference>
<dbReference type="OrthoDB" id="341935at2"/>
<gene>
    <name evidence="2" type="ORF">EHQ17_12110</name>
</gene>
<protein>
    <recommendedName>
        <fullName evidence="4">Lipoprotein</fullName>
    </recommendedName>
</protein>
<feature type="chain" id="PRO_5043206830" description="Lipoprotein" evidence="1">
    <location>
        <begin position="26"/>
        <end position="174"/>
    </location>
</feature>
<comment type="caution">
    <text evidence="2">The sequence shown here is derived from an EMBL/GenBank/DDBJ whole genome shotgun (WGS) entry which is preliminary data.</text>
</comment>
<dbReference type="PROSITE" id="PS51257">
    <property type="entry name" value="PROKAR_LIPOPROTEIN"/>
    <property type="match status" value="1"/>
</dbReference>
<name>A0A5F1YP46_9LEPT</name>
<dbReference type="Proteomes" id="UP000298277">
    <property type="component" value="Unassembled WGS sequence"/>
</dbReference>
<evidence type="ECO:0008006" key="4">
    <source>
        <dbReference type="Google" id="ProtNLM"/>
    </source>
</evidence>
<evidence type="ECO:0000256" key="1">
    <source>
        <dbReference type="SAM" id="SignalP"/>
    </source>
</evidence>
<proteinExistence type="predicted"/>
<dbReference type="EMBL" id="RQFA01000048">
    <property type="protein sequence ID" value="TGK32708.1"/>
    <property type="molecule type" value="Genomic_DNA"/>
</dbReference>
<sequence>MKLKSRLLWIICVSLLFGCAAFVNSPETREKSGSIPPKGKFRIEFTGFEYYKNEMQLLRIGLWKKGYEEDPRSDSVLEIVLEELQPEYAYPMIHRLNFFLTLFTLGIAPYHVRSDHRIVYRFFTENGILHESIYDLSLDQWRGWLTIPIMPVFWPSSSFEKSVLHSLDLLEENR</sequence>
<evidence type="ECO:0000313" key="2">
    <source>
        <dbReference type="EMBL" id="TGK32708.1"/>
    </source>
</evidence>
<dbReference type="AlphaFoldDB" id="A0A5F1YP46"/>
<feature type="signal peptide" evidence="1">
    <location>
        <begin position="1"/>
        <end position="25"/>
    </location>
</feature>
<organism evidence="2 3">
    <name type="scientific">Leptospira gomenensis</name>
    <dbReference type="NCBI Taxonomy" id="2484974"/>
    <lineage>
        <taxon>Bacteria</taxon>
        <taxon>Pseudomonadati</taxon>
        <taxon>Spirochaetota</taxon>
        <taxon>Spirochaetia</taxon>
        <taxon>Leptospirales</taxon>
        <taxon>Leptospiraceae</taxon>
        <taxon>Leptospira</taxon>
    </lineage>
</organism>
<keyword evidence="3" id="KW-1185">Reference proteome</keyword>
<evidence type="ECO:0000313" key="3">
    <source>
        <dbReference type="Proteomes" id="UP000298277"/>
    </source>
</evidence>
<keyword evidence="1" id="KW-0732">Signal</keyword>